<dbReference type="InterPro" id="IPR050763">
    <property type="entry name" value="ABC_transporter_ATP-binding"/>
</dbReference>
<gene>
    <name evidence="5" type="ORF">A2863_03000</name>
</gene>
<dbReference type="PROSITE" id="PS50893">
    <property type="entry name" value="ABC_TRANSPORTER_2"/>
    <property type="match status" value="1"/>
</dbReference>
<dbReference type="Pfam" id="PF00005">
    <property type="entry name" value="ABC_tran"/>
    <property type="match status" value="1"/>
</dbReference>
<dbReference type="InterPro" id="IPR027417">
    <property type="entry name" value="P-loop_NTPase"/>
</dbReference>
<accession>A0A1F7Y597</accession>
<dbReference type="SUPFAM" id="SSF52540">
    <property type="entry name" value="P-loop containing nucleoside triphosphate hydrolases"/>
    <property type="match status" value="1"/>
</dbReference>
<evidence type="ECO:0000256" key="1">
    <source>
        <dbReference type="ARBA" id="ARBA00022448"/>
    </source>
</evidence>
<reference evidence="5 6" key="1">
    <citation type="journal article" date="2016" name="Nat. Commun.">
        <title>Thousands of microbial genomes shed light on interconnected biogeochemical processes in an aquifer system.</title>
        <authorList>
            <person name="Anantharaman K."/>
            <person name="Brown C.T."/>
            <person name="Hug L.A."/>
            <person name="Sharon I."/>
            <person name="Castelle C.J."/>
            <person name="Probst A.J."/>
            <person name="Thomas B.C."/>
            <person name="Singh A."/>
            <person name="Wilkins M.J."/>
            <person name="Karaoz U."/>
            <person name="Brodie E.L."/>
            <person name="Williams K.H."/>
            <person name="Hubbard S.S."/>
            <person name="Banfield J.F."/>
        </authorList>
    </citation>
    <scope>NUCLEOTIDE SEQUENCE [LARGE SCALE GENOMIC DNA]</scope>
</reference>
<dbReference type="SMART" id="SM00382">
    <property type="entry name" value="AAA"/>
    <property type="match status" value="1"/>
</dbReference>
<dbReference type="GO" id="GO:0016887">
    <property type="term" value="F:ATP hydrolysis activity"/>
    <property type="evidence" value="ECO:0007669"/>
    <property type="project" value="InterPro"/>
</dbReference>
<dbReference type="PANTHER" id="PTHR42711">
    <property type="entry name" value="ABC TRANSPORTER ATP-BINDING PROTEIN"/>
    <property type="match status" value="1"/>
</dbReference>
<dbReference type="InterPro" id="IPR017871">
    <property type="entry name" value="ABC_transporter-like_CS"/>
</dbReference>
<dbReference type="GO" id="GO:0005524">
    <property type="term" value="F:ATP binding"/>
    <property type="evidence" value="ECO:0007669"/>
    <property type="project" value="UniProtKB-KW"/>
</dbReference>
<feature type="domain" description="ABC transporter" evidence="4">
    <location>
        <begin position="33"/>
        <end position="266"/>
    </location>
</feature>
<organism evidence="5 6">
    <name type="scientific">Candidatus Woesebacteria bacterium RIFCSPHIGHO2_01_FULL_38_9b</name>
    <dbReference type="NCBI Taxonomy" id="1802493"/>
    <lineage>
        <taxon>Bacteria</taxon>
        <taxon>Candidatus Woeseibacteriota</taxon>
    </lineage>
</organism>
<dbReference type="Proteomes" id="UP000178750">
    <property type="component" value="Unassembled WGS sequence"/>
</dbReference>
<dbReference type="EMBL" id="MGGF01000001">
    <property type="protein sequence ID" value="OGM22504.1"/>
    <property type="molecule type" value="Genomic_DNA"/>
</dbReference>
<sequence>MSKLNKEIIDEAIIVENLVKNFEVTEKRPGISGSLKSLFNPKKKVINALKGISFHIKKGELVGFIGPNGAGKTTTLKILSGLLYPTSGYVQVLTYDPWDRHSAYLKQIALVMGQKNQLWWDLPAQETLELNRAIYEIPIRAYKESLDELVKLLEVEKLLSVPVRRLSLGQRMRLEFVAALLHRPKILFLDEPTIGLDVVAQQKVRDFLFEYNKKNQATILLTSHNMEDLLDLAKRVIVIDKGEIIYDGDLKELISHFAREKVIKIYLSKPTDIKRLEEIGKIKKMDFPLVSLSVPREATALASAEILQNFPVADLTIEEESIESIIRRVFRGEKIYKGK</sequence>
<name>A0A1F7Y597_9BACT</name>
<evidence type="ECO:0000259" key="4">
    <source>
        <dbReference type="PROSITE" id="PS50893"/>
    </source>
</evidence>
<dbReference type="PANTHER" id="PTHR42711:SF4">
    <property type="entry name" value="ABC TRANSPORTER RELATED"/>
    <property type="match status" value="1"/>
</dbReference>
<comment type="caution">
    <text evidence="5">The sequence shown here is derived from an EMBL/GenBank/DDBJ whole genome shotgun (WGS) entry which is preliminary data.</text>
</comment>
<evidence type="ECO:0000313" key="5">
    <source>
        <dbReference type="EMBL" id="OGM22504.1"/>
    </source>
</evidence>
<keyword evidence="1" id="KW-0813">Transport</keyword>
<dbReference type="AlphaFoldDB" id="A0A1F7Y597"/>
<dbReference type="InterPro" id="IPR003593">
    <property type="entry name" value="AAA+_ATPase"/>
</dbReference>
<evidence type="ECO:0000256" key="2">
    <source>
        <dbReference type="ARBA" id="ARBA00022741"/>
    </source>
</evidence>
<dbReference type="InterPro" id="IPR003439">
    <property type="entry name" value="ABC_transporter-like_ATP-bd"/>
</dbReference>
<protein>
    <submittedName>
        <fullName evidence="5">ABC transporter</fullName>
    </submittedName>
</protein>
<dbReference type="PROSITE" id="PS00211">
    <property type="entry name" value="ABC_TRANSPORTER_1"/>
    <property type="match status" value="1"/>
</dbReference>
<proteinExistence type="predicted"/>
<dbReference type="Gene3D" id="3.40.50.300">
    <property type="entry name" value="P-loop containing nucleotide triphosphate hydrolases"/>
    <property type="match status" value="1"/>
</dbReference>
<keyword evidence="2" id="KW-0547">Nucleotide-binding</keyword>
<evidence type="ECO:0000256" key="3">
    <source>
        <dbReference type="ARBA" id="ARBA00022840"/>
    </source>
</evidence>
<evidence type="ECO:0000313" key="6">
    <source>
        <dbReference type="Proteomes" id="UP000178750"/>
    </source>
</evidence>
<keyword evidence="3" id="KW-0067">ATP-binding</keyword>